<keyword evidence="2" id="KW-1185">Reference proteome</keyword>
<sequence length="51" mass="5873">MIFAYDDKKDLTNGGGFYTFGKLFWGPNKTGTVTSEIAERNIRDSYKFEEL</sequence>
<evidence type="ECO:0000313" key="1">
    <source>
        <dbReference type="EMBL" id="RXG11932.1"/>
    </source>
</evidence>
<dbReference type="EMBL" id="QOVI01000008">
    <property type="protein sequence ID" value="RXG11932.1"/>
    <property type="molecule type" value="Genomic_DNA"/>
</dbReference>
<evidence type="ECO:0000313" key="2">
    <source>
        <dbReference type="Proteomes" id="UP000289821"/>
    </source>
</evidence>
<reference evidence="1 2" key="1">
    <citation type="submission" date="2018-07" db="EMBL/GenBank/DDBJ databases">
        <title>Leeuwenhoekiella genomics.</title>
        <authorList>
            <person name="Tahon G."/>
            <person name="Willems A."/>
        </authorList>
    </citation>
    <scope>NUCLEOTIDE SEQUENCE [LARGE SCALE GENOMIC DNA]</scope>
    <source>
        <strain evidence="1 2">R-50232</strain>
    </source>
</reference>
<comment type="caution">
    <text evidence="1">The sequence shown here is derived from an EMBL/GenBank/DDBJ whole genome shotgun (WGS) entry which is preliminary data.</text>
</comment>
<organism evidence="1 2">
    <name type="scientific">Leeuwenhoekiella aestuarii</name>
    <dbReference type="NCBI Taxonomy" id="2249426"/>
    <lineage>
        <taxon>Bacteria</taxon>
        <taxon>Pseudomonadati</taxon>
        <taxon>Bacteroidota</taxon>
        <taxon>Flavobacteriia</taxon>
        <taxon>Flavobacteriales</taxon>
        <taxon>Flavobacteriaceae</taxon>
        <taxon>Leeuwenhoekiella</taxon>
    </lineage>
</organism>
<proteinExistence type="predicted"/>
<dbReference type="AlphaFoldDB" id="A0A4Q0NPW3"/>
<gene>
    <name evidence="1" type="ORF">DSM04_10829</name>
</gene>
<dbReference type="Proteomes" id="UP000289821">
    <property type="component" value="Unassembled WGS sequence"/>
</dbReference>
<protein>
    <submittedName>
        <fullName evidence="1">Uncharacterized protein</fullName>
    </submittedName>
</protein>
<name>A0A4Q0NPW3_9FLAO</name>
<accession>A0A4Q0NPW3</accession>